<dbReference type="Proteomes" id="UP000535511">
    <property type="component" value="Unassembled WGS sequence"/>
</dbReference>
<protein>
    <submittedName>
        <fullName evidence="2">Putative membrane protein</fullName>
    </submittedName>
</protein>
<accession>A0A7Y9EAN3</accession>
<keyword evidence="4" id="KW-1185">Reference proteome</keyword>
<dbReference type="AlphaFoldDB" id="A0A7Y9EAN3"/>
<feature type="coiled-coil region" evidence="1">
    <location>
        <begin position="47"/>
        <end position="81"/>
    </location>
</feature>
<evidence type="ECO:0000256" key="1">
    <source>
        <dbReference type="SAM" id="Coils"/>
    </source>
</evidence>
<proteinExistence type="predicted"/>
<comment type="caution">
    <text evidence="2">The sequence shown here is derived from an EMBL/GenBank/DDBJ whole genome shotgun (WGS) entry which is preliminary data.</text>
</comment>
<evidence type="ECO:0000313" key="2">
    <source>
        <dbReference type="EMBL" id="NYD43925.1"/>
    </source>
</evidence>
<dbReference type="EMBL" id="JACCBG010000001">
    <property type="protein sequence ID" value="NYD43925.1"/>
    <property type="molecule type" value="Genomic_DNA"/>
</dbReference>
<name>A0A7Y9EAN3_9ACTN</name>
<organism evidence="2 4">
    <name type="scientific">Nocardioides panaciterrulae</name>
    <dbReference type="NCBI Taxonomy" id="661492"/>
    <lineage>
        <taxon>Bacteria</taxon>
        <taxon>Bacillati</taxon>
        <taxon>Actinomycetota</taxon>
        <taxon>Actinomycetes</taxon>
        <taxon>Propionibacteriales</taxon>
        <taxon>Nocardioidaceae</taxon>
        <taxon>Nocardioides</taxon>
    </lineage>
</organism>
<gene>
    <name evidence="2" type="ORF">BJZ21_004008</name>
    <name evidence="3" type="ORF">BJZ21_004077</name>
</gene>
<evidence type="ECO:0000313" key="3">
    <source>
        <dbReference type="EMBL" id="NYD43994.1"/>
    </source>
</evidence>
<dbReference type="EMBL" id="JACCBG010000001">
    <property type="protein sequence ID" value="NYD43994.1"/>
    <property type="molecule type" value="Genomic_DNA"/>
</dbReference>
<keyword evidence="1" id="KW-0175">Coiled coil</keyword>
<reference evidence="2 4" key="1">
    <citation type="submission" date="2020-07" db="EMBL/GenBank/DDBJ databases">
        <title>Sequencing the genomes of 1000 actinobacteria strains.</title>
        <authorList>
            <person name="Klenk H.-P."/>
        </authorList>
    </citation>
    <scope>NUCLEOTIDE SEQUENCE [LARGE SCALE GENOMIC DNA]</scope>
    <source>
        <strain evidence="2 4">DSM 21350</strain>
    </source>
</reference>
<dbReference type="RefSeq" id="WP_179665384.1">
    <property type="nucleotide sequence ID" value="NZ_JACCBG010000001.1"/>
</dbReference>
<evidence type="ECO:0000313" key="4">
    <source>
        <dbReference type="Proteomes" id="UP000535511"/>
    </source>
</evidence>
<sequence>MSEAIWVALIATIVSPLVLLLLNRAFGHRRDEVETEASVSAQWQAWSEEQGKRIEKLEARVTDLEQALIEERRTNASLQEQNRRQASMLTSLIRWAILLRDEVIRLGGDVPPAPIEVESALTTLDP</sequence>